<gene>
    <name evidence="2" type="ORF">ACFO3O_00590</name>
</gene>
<sequence length="223" mass="25657">MMLKQLCTLVIFIGTILTANAQQKAEKVEVVDMVKDLILMKKVESNIKQVWWIPSEYWRFALADSPDIGEDIILDIENQLKGYSLFSVVNSDISPFSGFKRRDAVISIIDKNEILAPLSEEETPDDIKELINLFRPTLANMVGQLGEQMIFYVFRNDLEDGTTAISPYNKGKLLVKVNDTDFIYRLPLQSMVEKKICPEDQEQLNGNWEYCPWHGTELIYKNN</sequence>
<dbReference type="RefSeq" id="WP_379976575.1">
    <property type="nucleotide sequence ID" value="NZ_JBHSFV010000001.1"/>
</dbReference>
<comment type="caution">
    <text evidence="2">The sequence shown here is derived from an EMBL/GenBank/DDBJ whole genome shotgun (WGS) entry which is preliminary data.</text>
</comment>
<evidence type="ECO:0000256" key="1">
    <source>
        <dbReference type="SAM" id="SignalP"/>
    </source>
</evidence>
<evidence type="ECO:0000313" key="2">
    <source>
        <dbReference type="EMBL" id="MFC4632386.1"/>
    </source>
</evidence>
<feature type="signal peptide" evidence="1">
    <location>
        <begin position="1"/>
        <end position="21"/>
    </location>
</feature>
<dbReference type="Proteomes" id="UP001596043">
    <property type="component" value="Unassembled WGS sequence"/>
</dbReference>
<protein>
    <submittedName>
        <fullName evidence="2">Uncharacterized protein</fullName>
    </submittedName>
</protein>
<reference evidence="3" key="1">
    <citation type="journal article" date="2019" name="Int. J. Syst. Evol. Microbiol.">
        <title>The Global Catalogue of Microorganisms (GCM) 10K type strain sequencing project: providing services to taxonomists for standard genome sequencing and annotation.</title>
        <authorList>
            <consortium name="The Broad Institute Genomics Platform"/>
            <consortium name="The Broad Institute Genome Sequencing Center for Infectious Disease"/>
            <person name="Wu L."/>
            <person name="Ma J."/>
        </authorList>
    </citation>
    <scope>NUCLEOTIDE SEQUENCE [LARGE SCALE GENOMIC DNA]</scope>
    <source>
        <strain evidence="3">YJ-61-S</strain>
    </source>
</reference>
<keyword evidence="3" id="KW-1185">Reference proteome</keyword>
<accession>A0ABV9HT15</accession>
<feature type="chain" id="PRO_5047421275" evidence="1">
    <location>
        <begin position="22"/>
        <end position="223"/>
    </location>
</feature>
<dbReference type="EMBL" id="JBHSFV010000001">
    <property type="protein sequence ID" value="MFC4632386.1"/>
    <property type="molecule type" value="Genomic_DNA"/>
</dbReference>
<organism evidence="2 3">
    <name type="scientific">Dokdonia ponticola</name>
    <dbReference type="NCBI Taxonomy" id="2041041"/>
    <lineage>
        <taxon>Bacteria</taxon>
        <taxon>Pseudomonadati</taxon>
        <taxon>Bacteroidota</taxon>
        <taxon>Flavobacteriia</taxon>
        <taxon>Flavobacteriales</taxon>
        <taxon>Flavobacteriaceae</taxon>
        <taxon>Dokdonia</taxon>
    </lineage>
</organism>
<evidence type="ECO:0000313" key="3">
    <source>
        <dbReference type="Proteomes" id="UP001596043"/>
    </source>
</evidence>
<keyword evidence="1" id="KW-0732">Signal</keyword>
<proteinExistence type="predicted"/>
<name>A0ABV9HT15_9FLAO</name>